<dbReference type="Proteomes" id="UP000032568">
    <property type="component" value="Chromosome pTact"/>
</dbReference>
<dbReference type="AlphaFoldDB" id="A0AAE9YXG8"/>
<gene>
    <name evidence="2" type="ORF">SG35_030910</name>
</gene>
<evidence type="ECO:0000313" key="2">
    <source>
        <dbReference type="EMBL" id="WDE02169.1"/>
    </source>
</evidence>
<feature type="domain" description="FAD-binding" evidence="1">
    <location>
        <begin position="5"/>
        <end position="324"/>
    </location>
</feature>
<dbReference type="PANTHER" id="PTHR43747:SF1">
    <property type="entry name" value="SLR1998 PROTEIN"/>
    <property type="match status" value="1"/>
</dbReference>
<keyword evidence="3" id="KW-1185">Reference proteome</keyword>
<proteinExistence type="predicted"/>
<evidence type="ECO:0000313" key="3">
    <source>
        <dbReference type="Proteomes" id="UP000032568"/>
    </source>
</evidence>
<dbReference type="Pfam" id="PF01494">
    <property type="entry name" value="FAD_binding_3"/>
    <property type="match status" value="1"/>
</dbReference>
<dbReference type="KEGG" id="tact:SG35_030910"/>
<reference evidence="2 3" key="1">
    <citation type="journal article" date="2015" name="Genome Announc.">
        <title>Draft Genome Sequences of Marine Isolates of Thalassomonas viridans and Thalassomonas actiniarum.</title>
        <authorList>
            <person name="Olonade I."/>
            <person name="van Zyl L.J."/>
            <person name="Trindade M."/>
        </authorList>
    </citation>
    <scope>NUCLEOTIDE SEQUENCE [LARGE SCALE GENOMIC DNA]</scope>
    <source>
        <strain evidence="2 3">A5K-106</strain>
    </source>
</reference>
<reference evidence="2 3" key="2">
    <citation type="journal article" date="2022" name="Mar. Drugs">
        <title>Bioassay-Guided Fractionation Leads to the Detection of Cholic Acid Generated by the Rare Thalassomonas sp.</title>
        <authorList>
            <person name="Pheiffer F."/>
            <person name="Schneider Y.K."/>
            <person name="Hansen E.H."/>
            <person name="Andersen J.H."/>
            <person name="Isaksson J."/>
            <person name="Busche T."/>
            <person name="R C."/>
            <person name="Kalinowski J."/>
            <person name="Zyl L.V."/>
            <person name="Trindade M."/>
        </authorList>
    </citation>
    <scope>NUCLEOTIDE SEQUENCE [LARGE SCALE GENOMIC DNA]</scope>
    <source>
        <strain evidence="2 3">A5K-106</strain>
    </source>
</reference>
<protein>
    <submittedName>
        <fullName evidence="2">Tryptophan 7-halogenase</fullName>
    </submittedName>
</protein>
<dbReference type="InterPro" id="IPR002938">
    <property type="entry name" value="FAD-bd"/>
</dbReference>
<accession>A0AAE9YXG8</accession>
<dbReference type="PRINTS" id="PR00420">
    <property type="entry name" value="RNGMNOXGNASE"/>
</dbReference>
<dbReference type="SUPFAM" id="SSF51905">
    <property type="entry name" value="FAD/NAD(P)-binding domain"/>
    <property type="match status" value="1"/>
</dbReference>
<dbReference type="InterPro" id="IPR050816">
    <property type="entry name" value="Flavin-dep_Halogenase_NPB"/>
</dbReference>
<dbReference type="InterPro" id="IPR036188">
    <property type="entry name" value="FAD/NAD-bd_sf"/>
</dbReference>
<name>A0AAE9YXG8_9GAMM</name>
<sequence length="361" mass="40119">MPLYDAIIVGAGVAGMAAASALAKQGLRIAIIDRGAPDVLKPGECLMADALKIMKRLGLSEDFIAANHRSLQAYHVNWGQQSSYQRHLLTSPAGAGWIVNRQHFDGMLLKHCQQQQVEMFWQNSLQAIARDASGYWQLQLKHPEKLCLSARFVLDASGRARAFTRHLGINSQRLDKMVATSCHIHSVSELSAATATIASDYQGWWYYAKYSDTRGCLCYFSDGDLPLPDGPKTLLAQANKQSLLAPLLADARPMTSTFKRSAAYSSALQNCIGENWLALGDAAASFDPLSSYGMTSALSGAFYASQALKRYFNNQPQYLQTYQQLMQKNFLAYLDKRYQQYEQVAGYNSLFWQRRQQGALA</sequence>
<evidence type="ECO:0000259" key="1">
    <source>
        <dbReference type="Pfam" id="PF01494"/>
    </source>
</evidence>
<dbReference type="Gene3D" id="3.30.9.100">
    <property type="match status" value="1"/>
</dbReference>
<organism evidence="2 3">
    <name type="scientific">Thalassomonas actiniarum</name>
    <dbReference type="NCBI Taxonomy" id="485447"/>
    <lineage>
        <taxon>Bacteria</taxon>
        <taxon>Pseudomonadati</taxon>
        <taxon>Pseudomonadota</taxon>
        <taxon>Gammaproteobacteria</taxon>
        <taxon>Alteromonadales</taxon>
        <taxon>Colwelliaceae</taxon>
        <taxon>Thalassomonas</taxon>
    </lineage>
</organism>
<dbReference type="EMBL" id="CP059736">
    <property type="protein sequence ID" value="WDE02169.1"/>
    <property type="molecule type" value="Genomic_DNA"/>
</dbReference>
<dbReference type="RefSeq" id="WP_044831026.1">
    <property type="nucleotide sequence ID" value="NZ_CP059736.1"/>
</dbReference>
<dbReference type="PANTHER" id="PTHR43747">
    <property type="entry name" value="FAD-BINDING PROTEIN"/>
    <property type="match status" value="1"/>
</dbReference>
<dbReference type="Gene3D" id="3.50.50.60">
    <property type="entry name" value="FAD/NAD(P)-binding domain"/>
    <property type="match status" value="1"/>
</dbReference>
<dbReference type="GO" id="GO:0071949">
    <property type="term" value="F:FAD binding"/>
    <property type="evidence" value="ECO:0007669"/>
    <property type="project" value="InterPro"/>
</dbReference>